<name>A0A2W5NX86_9SPHN</name>
<dbReference type="SMART" id="SM00344">
    <property type="entry name" value="HTH_ASNC"/>
    <property type="match status" value="1"/>
</dbReference>
<dbReference type="InterPro" id="IPR011008">
    <property type="entry name" value="Dimeric_a/b-barrel"/>
</dbReference>
<comment type="caution">
    <text evidence="5">The sequence shown here is derived from an EMBL/GenBank/DDBJ whole genome shotgun (WGS) entry which is preliminary data.</text>
</comment>
<reference evidence="5 6" key="1">
    <citation type="submission" date="2017-08" db="EMBL/GenBank/DDBJ databases">
        <title>Infants hospitalized years apart are colonized by the same room-sourced microbial strains.</title>
        <authorList>
            <person name="Brooks B."/>
            <person name="Olm M.R."/>
            <person name="Firek B.A."/>
            <person name="Baker R."/>
            <person name="Thomas B.C."/>
            <person name="Morowitz M.J."/>
            <person name="Banfield J.F."/>
        </authorList>
    </citation>
    <scope>NUCLEOTIDE SEQUENCE [LARGE SCALE GENOMIC DNA]</scope>
    <source>
        <strain evidence="5">S2_005_002_R2_33</strain>
    </source>
</reference>
<evidence type="ECO:0000313" key="5">
    <source>
        <dbReference type="EMBL" id="PZQ56978.1"/>
    </source>
</evidence>
<accession>A0A2W5NX86</accession>
<dbReference type="PROSITE" id="PS50956">
    <property type="entry name" value="HTH_ASNC_2"/>
    <property type="match status" value="1"/>
</dbReference>
<keyword evidence="2" id="KW-0238">DNA-binding</keyword>
<dbReference type="Proteomes" id="UP000249082">
    <property type="component" value="Unassembled WGS sequence"/>
</dbReference>
<dbReference type="PANTHER" id="PTHR30154">
    <property type="entry name" value="LEUCINE-RESPONSIVE REGULATORY PROTEIN"/>
    <property type="match status" value="1"/>
</dbReference>
<keyword evidence="1" id="KW-0805">Transcription regulation</keyword>
<keyword evidence="3" id="KW-0804">Transcription</keyword>
<dbReference type="InterPro" id="IPR036390">
    <property type="entry name" value="WH_DNA-bd_sf"/>
</dbReference>
<proteinExistence type="predicted"/>
<organism evidence="5 6">
    <name type="scientific">Novosphingobium pentaromativorans</name>
    <dbReference type="NCBI Taxonomy" id="205844"/>
    <lineage>
        <taxon>Bacteria</taxon>
        <taxon>Pseudomonadati</taxon>
        <taxon>Pseudomonadota</taxon>
        <taxon>Alphaproteobacteria</taxon>
        <taxon>Sphingomonadales</taxon>
        <taxon>Sphingomonadaceae</taxon>
        <taxon>Novosphingobium</taxon>
    </lineage>
</organism>
<dbReference type="SUPFAM" id="SSF54909">
    <property type="entry name" value="Dimeric alpha+beta barrel"/>
    <property type="match status" value="1"/>
</dbReference>
<evidence type="ECO:0000313" key="6">
    <source>
        <dbReference type="Proteomes" id="UP000249082"/>
    </source>
</evidence>
<dbReference type="PROSITE" id="PS00519">
    <property type="entry name" value="HTH_ASNC_1"/>
    <property type="match status" value="1"/>
</dbReference>
<evidence type="ECO:0000256" key="3">
    <source>
        <dbReference type="ARBA" id="ARBA00023163"/>
    </source>
</evidence>
<dbReference type="InterPro" id="IPR000485">
    <property type="entry name" value="AsnC-type_HTH_dom"/>
</dbReference>
<dbReference type="InterPro" id="IPR019887">
    <property type="entry name" value="Tscrpt_reg_AsnC/Lrp_C"/>
</dbReference>
<dbReference type="InterPro" id="IPR019888">
    <property type="entry name" value="Tscrpt_reg_AsnC-like"/>
</dbReference>
<dbReference type="SUPFAM" id="SSF46785">
    <property type="entry name" value="Winged helix' DNA-binding domain"/>
    <property type="match status" value="1"/>
</dbReference>
<gene>
    <name evidence="5" type="ORF">DI555_02290</name>
</gene>
<dbReference type="InterPro" id="IPR036388">
    <property type="entry name" value="WH-like_DNA-bd_sf"/>
</dbReference>
<dbReference type="InterPro" id="IPR019885">
    <property type="entry name" value="Tscrpt_reg_HTH_AsnC-type_CS"/>
</dbReference>
<dbReference type="EMBL" id="QFPX01000002">
    <property type="protein sequence ID" value="PZQ56978.1"/>
    <property type="molecule type" value="Genomic_DNA"/>
</dbReference>
<evidence type="ECO:0000256" key="1">
    <source>
        <dbReference type="ARBA" id="ARBA00023015"/>
    </source>
</evidence>
<dbReference type="Pfam" id="PF13404">
    <property type="entry name" value="HTH_AsnC-type"/>
    <property type="match status" value="1"/>
</dbReference>
<evidence type="ECO:0000256" key="2">
    <source>
        <dbReference type="ARBA" id="ARBA00023125"/>
    </source>
</evidence>
<dbReference type="GO" id="GO:0005829">
    <property type="term" value="C:cytosol"/>
    <property type="evidence" value="ECO:0007669"/>
    <property type="project" value="TreeGrafter"/>
</dbReference>
<dbReference type="Gene3D" id="3.30.70.920">
    <property type="match status" value="1"/>
</dbReference>
<protein>
    <submittedName>
        <fullName evidence="5">Lrp/AsnC family transcriptional regulator</fullName>
    </submittedName>
</protein>
<evidence type="ECO:0000259" key="4">
    <source>
        <dbReference type="PROSITE" id="PS50956"/>
    </source>
</evidence>
<dbReference type="GO" id="GO:0043200">
    <property type="term" value="P:response to amino acid"/>
    <property type="evidence" value="ECO:0007669"/>
    <property type="project" value="TreeGrafter"/>
</dbReference>
<dbReference type="PRINTS" id="PR00033">
    <property type="entry name" value="HTHASNC"/>
</dbReference>
<dbReference type="Gene3D" id="1.10.10.10">
    <property type="entry name" value="Winged helix-like DNA-binding domain superfamily/Winged helix DNA-binding domain"/>
    <property type="match status" value="1"/>
</dbReference>
<dbReference type="GO" id="GO:0043565">
    <property type="term" value="F:sequence-specific DNA binding"/>
    <property type="evidence" value="ECO:0007669"/>
    <property type="project" value="InterPro"/>
</dbReference>
<sequence length="152" mass="17239">MPDAFDLRILTELQRDARISMPDLSEVVGLSAPACYRRVRALREQGAIEREVALVSPRTMGWLVTMIVLVSLDTDKGRVVDDLIARLRQAREVIDVWYVTGDHDLVLQVAAQDMQHYDAFARRVLHGEEHVRTFKTLVVMQHAKRSAPLPPA</sequence>
<dbReference type="AlphaFoldDB" id="A0A2W5NX86"/>
<dbReference type="PANTHER" id="PTHR30154:SF34">
    <property type="entry name" value="TRANSCRIPTIONAL REGULATOR AZLB"/>
    <property type="match status" value="1"/>
</dbReference>
<feature type="domain" description="HTH asnC-type" evidence="4">
    <location>
        <begin position="1"/>
        <end position="63"/>
    </location>
</feature>
<dbReference type="Pfam" id="PF01037">
    <property type="entry name" value="AsnC_trans_reg"/>
    <property type="match status" value="1"/>
</dbReference>